<dbReference type="EMBL" id="CP073767">
    <property type="protein sequence ID" value="UWZ59086.1"/>
    <property type="molecule type" value="Genomic_DNA"/>
</dbReference>
<dbReference type="AlphaFoldDB" id="A0A9Q9IP54"/>
<dbReference type="GO" id="GO:0005524">
    <property type="term" value="F:ATP binding"/>
    <property type="evidence" value="ECO:0007669"/>
    <property type="project" value="UniProtKB-KW"/>
</dbReference>
<evidence type="ECO:0000256" key="1">
    <source>
        <dbReference type="ARBA" id="ARBA00022679"/>
    </source>
</evidence>
<gene>
    <name evidence="6" type="ORF">Daura_24745</name>
</gene>
<dbReference type="InterPro" id="IPR001048">
    <property type="entry name" value="Asp/Glu/Uridylate_kinase"/>
</dbReference>
<evidence type="ECO:0000313" key="6">
    <source>
        <dbReference type="EMBL" id="UWZ59086.1"/>
    </source>
</evidence>
<keyword evidence="7" id="KW-1185">Reference proteome</keyword>
<dbReference type="SUPFAM" id="SSF53633">
    <property type="entry name" value="Carbamate kinase-like"/>
    <property type="match status" value="1"/>
</dbReference>
<dbReference type="InterPro" id="IPR036393">
    <property type="entry name" value="AceGlu_kinase-like_sf"/>
</dbReference>
<dbReference type="GO" id="GO:0005829">
    <property type="term" value="C:cytosol"/>
    <property type="evidence" value="ECO:0007669"/>
    <property type="project" value="TreeGrafter"/>
</dbReference>
<dbReference type="PANTHER" id="PTHR43654">
    <property type="entry name" value="GLUTAMATE 5-KINASE"/>
    <property type="match status" value="1"/>
</dbReference>
<accession>A0A9Q9IP54</accession>
<evidence type="ECO:0000256" key="2">
    <source>
        <dbReference type="ARBA" id="ARBA00022741"/>
    </source>
</evidence>
<dbReference type="PANTHER" id="PTHR43654:SF1">
    <property type="entry name" value="ISOPENTENYL PHOSPHATE KINASE"/>
    <property type="match status" value="1"/>
</dbReference>
<keyword evidence="2" id="KW-0547">Nucleotide-binding</keyword>
<proteinExistence type="predicted"/>
<evidence type="ECO:0000259" key="5">
    <source>
        <dbReference type="Pfam" id="PF00696"/>
    </source>
</evidence>
<dbReference type="RefSeq" id="WP_033367346.1">
    <property type="nucleotide sequence ID" value="NZ_CP073767.1"/>
</dbReference>
<reference evidence="6" key="1">
    <citation type="submission" date="2021-04" db="EMBL/GenBank/DDBJ databases">
        <title>Dactylosporangium aurantiacum NRRL B-8018 full assembly.</title>
        <authorList>
            <person name="Hartkoorn R.C."/>
            <person name="Beaudoing E."/>
            <person name="Hot D."/>
        </authorList>
    </citation>
    <scope>NUCLEOTIDE SEQUENCE</scope>
    <source>
        <strain evidence="6">NRRL B-8018</strain>
    </source>
</reference>
<dbReference type="Pfam" id="PF00696">
    <property type="entry name" value="AA_kinase"/>
    <property type="match status" value="1"/>
</dbReference>
<keyword evidence="4" id="KW-0067">ATP-binding</keyword>
<evidence type="ECO:0000256" key="3">
    <source>
        <dbReference type="ARBA" id="ARBA00022777"/>
    </source>
</evidence>
<sequence length="269" mass="28554">MSGITGEPTLLVLKVGGSVLTDKYSTGGTDYAAIDDFAARIADLHAEQPGRIVLVTGGGPLCHPVGMRIKADRADAYAAVALTEPAFAMRWAWTTRLRAHGVRAVPLQVSAMYTERPDGTVVQTEAVERLLRAGALPVLSSDFVVTAGGTLRIFSSDEVPALFTAERFRPLRVVALSDVPGILTGGGDVLPEVDPHRLDEIRGLLWNKPGNATGAMDGKVAALAALARDGVECVIARGERTRPMRHLLAPMSEWPPATPRTLIAVGAHR</sequence>
<protein>
    <recommendedName>
        <fullName evidence="5">Aspartate/glutamate/uridylate kinase domain-containing protein</fullName>
    </recommendedName>
</protein>
<dbReference type="Gene3D" id="3.40.1160.10">
    <property type="entry name" value="Acetylglutamate kinase-like"/>
    <property type="match status" value="1"/>
</dbReference>
<dbReference type="OrthoDB" id="3685575at2"/>
<name>A0A9Q9IP54_9ACTN</name>
<evidence type="ECO:0000256" key="4">
    <source>
        <dbReference type="ARBA" id="ARBA00022840"/>
    </source>
</evidence>
<feature type="domain" description="Aspartate/glutamate/uridylate kinase" evidence="5">
    <location>
        <begin position="10"/>
        <end position="236"/>
    </location>
</feature>
<dbReference type="KEGG" id="daur:Daura_24745"/>
<organism evidence="6 7">
    <name type="scientific">Dactylosporangium aurantiacum</name>
    <dbReference type="NCBI Taxonomy" id="35754"/>
    <lineage>
        <taxon>Bacteria</taxon>
        <taxon>Bacillati</taxon>
        <taxon>Actinomycetota</taxon>
        <taxon>Actinomycetes</taxon>
        <taxon>Micromonosporales</taxon>
        <taxon>Micromonosporaceae</taxon>
        <taxon>Dactylosporangium</taxon>
    </lineage>
</organism>
<dbReference type="Proteomes" id="UP001058003">
    <property type="component" value="Chromosome"/>
</dbReference>
<dbReference type="GO" id="GO:0004349">
    <property type="term" value="F:glutamate 5-kinase activity"/>
    <property type="evidence" value="ECO:0007669"/>
    <property type="project" value="TreeGrafter"/>
</dbReference>
<keyword evidence="3" id="KW-0418">Kinase</keyword>
<evidence type="ECO:0000313" key="7">
    <source>
        <dbReference type="Proteomes" id="UP001058003"/>
    </source>
</evidence>
<keyword evidence="1" id="KW-0808">Transferase</keyword>